<name>A0A1F6MDQ1_9BACT</name>
<accession>A0A1F6MDQ1</accession>
<dbReference type="Proteomes" id="UP000177953">
    <property type="component" value="Unassembled WGS sequence"/>
</dbReference>
<evidence type="ECO:0000313" key="1">
    <source>
        <dbReference type="EMBL" id="OGH69678.1"/>
    </source>
</evidence>
<dbReference type="AlphaFoldDB" id="A0A1F6MDQ1"/>
<evidence type="ECO:0000313" key="2">
    <source>
        <dbReference type="Proteomes" id="UP000177953"/>
    </source>
</evidence>
<proteinExistence type="predicted"/>
<gene>
    <name evidence="1" type="ORF">A2754_01290</name>
</gene>
<dbReference type="EMBL" id="MFPU01000028">
    <property type="protein sequence ID" value="OGH69678.1"/>
    <property type="molecule type" value="Genomic_DNA"/>
</dbReference>
<protein>
    <submittedName>
        <fullName evidence="1">Uncharacterized protein</fullName>
    </submittedName>
</protein>
<organism evidence="1 2">
    <name type="scientific">Candidatus Magasanikbacteria bacterium RIFCSPHIGHO2_01_FULL_47_8</name>
    <dbReference type="NCBI Taxonomy" id="1798673"/>
    <lineage>
        <taxon>Bacteria</taxon>
        <taxon>Candidatus Magasanikiibacteriota</taxon>
    </lineage>
</organism>
<comment type="caution">
    <text evidence="1">The sequence shown here is derived from an EMBL/GenBank/DDBJ whole genome shotgun (WGS) entry which is preliminary data.</text>
</comment>
<sequence length="105" mass="11683">MKGCRASNHDNALVVIQTNDFATLEIYGNVAGKSVIKETYLLLKNTDDVSAILAKGRDVVVATPLVFKDQILAKKFVCLLFHKGQNAITVVDQLQRILKQHIEFN</sequence>
<reference evidence="1 2" key="1">
    <citation type="journal article" date="2016" name="Nat. Commun.">
        <title>Thousands of microbial genomes shed light on interconnected biogeochemical processes in an aquifer system.</title>
        <authorList>
            <person name="Anantharaman K."/>
            <person name="Brown C.T."/>
            <person name="Hug L.A."/>
            <person name="Sharon I."/>
            <person name="Castelle C.J."/>
            <person name="Probst A.J."/>
            <person name="Thomas B.C."/>
            <person name="Singh A."/>
            <person name="Wilkins M.J."/>
            <person name="Karaoz U."/>
            <person name="Brodie E.L."/>
            <person name="Williams K.H."/>
            <person name="Hubbard S.S."/>
            <person name="Banfield J.F."/>
        </authorList>
    </citation>
    <scope>NUCLEOTIDE SEQUENCE [LARGE SCALE GENOMIC DNA]</scope>
</reference>